<dbReference type="RefSeq" id="WP_145026856.1">
    <property type="nucleotide sequence ID" value="NZ_CP036271.1"/>
</dbReference>
<dbReference type="OrthoDB" id="268106at2"/>
<evidence type="ECO:0000259" key="1">
    <source>
        <dbReference type="Pfam" id="PF12697"/>
    </source>
</evidence>
<evidence type="ECO:0000313" key="2">
    <source>
        <dbReference type="EMBL" id="QDT52473.1"/>
    </source>
</evidence>
<dbReference type="KEGG" id="ccos:Pan44_04850"/>
<dbReference type="InterPro" id="IPR050228">
    <property type="entry name" value="Carboxylesterase_BioH"/>
</dbReference>
<reference evidence="2 3" key="1">
    <citation type="submission" date="2019-02" db="EMBL/GenBank/DDBJ databases">
        <title>Deep-cultivation of Planctomycetes and their phenomic and genomic characterization uncovers novel biology.</title>
        <authorList>
            <person name="Wiegand S."/>
            <person name="Jogler M."/>
            <person name="Boedeker C."/>
            <person name="Pinto D."/>
            <person name="Vollmers J."/>
            <person name="Rivas-Marin E."/>
            <person name="Kohn T."/>
            <person name="Peeters S.H."/>
            <person name="Heuer A."/>
            <person name="Rast P."/>
            <person name="Oberbeckmann S."/>
            <person name="Bunk B."/>
            <person name="Jeske O."/>
            <person name="Meyerdierks A."/>
            <person name="Storesund J.E."/>
            <person name="Kallscheuer N."/>
            <person name="Luecker S."/>
            <person name="Lage O.M."/>
            <person name="Pohl T."/>
            <person name="Merkel B.J."/>
            <person name="Hornburger P."/>
            <person name="Mueller R.-W."/>
            <person name="Bruemmer F."/>
            <person name="Labrenz M."/>
            <person name="Spormann A.M."/>
            <person name="Op den Camp H."/>
            <person name="Overmann J."/>
            <person name="Amann R."/>
            <person name="Jetten M.S.M."/>
            <person name="Mascher T."/>
            <person name="Medema M.H."/>
            <person name="Devos D.P."/>
            <person name="Kaster A.-K."/>
            <person name="Ovreas L."/>
            <person name="Rohde M."/>
            <person name="Galperin M.Y."/>
            <person name="Jogler C."/>
        </authorList>
    </citation>
    <scope>NUCLEOTIDE SEQUENCE [LARGE SCALE GENOMIC DNA]</scope>
    <source>
        <strain evidence="2 3">Pan44</strain>
    </source>
</reference>
<name>A0A517S8N3_9PLAN</name>
<dbReference type="SUPFAM" id="SSF53474">
    <property type="entry name" value="alpha/beta-Hydrolases"/>
    <property type="match status" value="1"/>
</dbReference>
<gene>
    <name evidence="2" type="primary">rutD</name>
    <name evidence="2" type="ORF">Pan44_04850</name>
</gene>
<dbReference type="EMBL" id="CP036271">
    <property type="protein sequence ID" value="QDT52473.1"/>
    <property type="molecule type" value="Genomic_DNA"/>
</dbReference>
<keyword evidence="3" id="KW-1185">Reference proteome</keyword>
<accession>A0A517S8N3</accession>
<dbReference type="InterPro" id="IPR029058">
    <property type="entry name" value="AB_hydrolase_fold"/>
</dbReference>
<organism evidence="2 3">
    <name type="scientific">Caulifigura coniformis</name>
    <dbReference type="NCBI Taxonomy" id="2527983"/>
    <lineage>
        <taxon>Bacteria</taxon>
        <taxon>Pseudomonadati</taxon>
        <taxon>Planctomycetota</taxon>
        <taxon>Planctomycetia</taxon>
        <taxon>Planctomycetales</taxon>
        <taxon>Planctomycetaceae</taxon>
        <taxon>Caulifigura</taxon>
    </lineage>
</organism>
<dbReference type="PANTHER" id="PTHR43194:SF2">
    <property type="entry name" value="PEROXISOMAL MEMBRANE PROTEIN LPX1"/>
    <property type="match status" value="1"/>
</dbReference>
<dbReference type="InterPro" id="IPR000073">
    <property type="entry name" value="AB_hydrolase_1"/>
</dbReference>
<feature type="domain" description="AB hydrolase-1" evidence="1">
    <location>
        <begin position="62"/>
        <end position="286"/>
    </location>
</feature>
<sequence>MSDPSLASENPPAPEACPPPLAWQEVLQGVEEQGESFTHSGPGIELNGIAIGEGPPLWFLGGLAGDRRLYSLIAWLMRDRFRCLVADASCDTPPSPAALVASVADAFVGASHKLELDRPAYFGTSFGGQIALAILERHPDHARAAILHEAFACRRVSLTERLMAWGAGKSSKLLREFPSWGQIQEANHRRWFPPIDPSRWNFLLDSLGETSARHWSVLARGAAATDLGPALHTIKAPVLLLRTEGDGPVATRAVNELMVSLPDVREETLHTSGHFAFLTHPHRVAKIVAGFINGTP</sequence>
<dbReference type="Gene3D" id="3.40.50.1820">
    <property type="entry name" value="alpha/beta hydrolase"/>
    <property type="match status" value="1"/>
</dbReference>
<dbReference type="GO" id="GO:0016787">
    <property type="term" value="F:hydrolase activity"/>
    <property type="evidence" value="ECO:0007669"/>
    <property type="project" value="UniProtKB-KW"/>
</dbReference>
<keyword evidence="2" id="KW-0378">Hydrolase</keyword>
<dbReference type="InParanoid" id="A0A517S8N3"/>
<dbReference type="AlphaFoldDB" id="A0A517S8N3"/>
<evidence type="ECO:0000313" key="3">
    <source>
        <dbReference type="Proteomes" id="UP000315700"/>
    </source>
</evidence>
<dbReference type="Proteomes" id="UP000315700">
    <property type="component" value="Chromosome"/>
</dbReference>
<proteinExistence type="predicted"/>
<protein>
    <submittedName>
        <fullName evidence="2">Aminoacrylate hydrolase RutD</fullName>
    </submittedName>
</protein>
<dbReference type="Pfam" id="PF12697">
    <property type="entry name" value="Abhydrolase_6"/>
    <property type="match status" value="1"/>
</dbReference>
<dbReference type="PANTHER" id="PTHR43194">
    <property type="entry name" value="HYDROLASE ALPHA/BETA FOLD FAMILY"/>
    <property type="match status" value="1"/>
</dbReference>